<dbReference type="Pfam" id="PF07690">
    <property type="entry name" value="MFS_1"/>
    <property type="match status" value="1"/>
</dbReference>
<reference evidence="6 7" key="1">
    <citation type="submission" date="2018-10" db="EMBL/GenBank/DDBJ databases">
        <title>Fifty Aureobasidium pullulans genomes reveal a recombining polyextremotolerant generalist.</title>
        <authorList>
            <person name="Gostincar C."/>
            <person name="Turk M."/>
            <person name="Zajc J."/>
            <person name="Gunde-Cimerman N."/>
        </authorList>
    </citation>
    <scope>NUCLEOTIDE SEQUENCE [LARGE SCALE GENOMIC DNA]</scope>
    <source>
        <strain evidence="6 7">EXF-6604</strain>
    </source>
</reference>
<comment type="subcellular location">
    <subcellularLocation>
        <location evidence="1">Membrane</location>
        <topology evidence="1">Multi-pass membrane protein</topology>
    </subcellularLocation>
</comment>
<evidence type="ECO:0000256" key="4">
    <source>
        <dbReference type="ARBA" id="ARBA00023136"/>
    </source>
</evidence>
<protein>
    <submittedName>
        <fullName evidence="6">MFS general substrate transporter</fullName>
    </submittedName>
</protein>
<dbReference type="AlphaFoldDB" id="A0A4S9LBJ7"/>
<evidence type="ECO:0000256" key="5">
    <source>
        <dbReference type="SAM" id="Phobius"/>
    </source>
</evidence>
<dbReference type="Proteomes" id="UP000306584">
    <property type="component" value="Unassembled WGS sequence"/>
</dbReference>
<comment type="caution">
    <text evidence="6">The sequence shown here is derived from an EMBL/GenBank/DDBJ whole genome shotgun (WGS) entry which is preliminary data.</text>
</comment>
<evidence type="ECO:0000256" key="3">
    <source>
        <dbReference type="ARBA" id="ARBA00022989"/>
    </source>
</evidence>
<feature type="transmembrane region" description="Helical" evidence="5">
    <location>
        <begin position="232"/>
        <end position="253"/>
    </location>
</feature>
<feature type="transmembrane region" description="Helical" evidence="5">
    <location>
        <begin position="103"/>
        <end position="120"/>
    </location>
</feature>
<feature type="transmembrane region" description="Helical" evidence="5">
    <location>
        <begin position="61"/>
        <end position="91"/>
    </location>
</feature>
<dbReference type="Gene3D" id="1.20.1250.20">
    <property type="entry name" value="MFS general substrate transporter like domains"/>
    <property type="match status" value="1"/>
</dbReference>
<dbReference type="InterPro" id="IPR036259">
    <property type="entry name" value="MFS_trans_sf"/>
</dbReference>
<feature type="transmembrane region" description="Helical" evidence="5">
    <location>
        <begin position="259"/>
        <end position="281"/>
    </location>
</feature>
<evidence type="ECO:0000256" key="2">
    <source>
        <dbReference type="ARBA" id="ARBA00022692"/>
    </source>
</evidence>
<name>A0A4S9LBJ7_AURPU</name>
<feature type="transmembrane region" description="Helical" evidence="5">
    <location>
        <begin position="329"/>
        <end position="349"/>
    </location>
</feature>
<evidence type="ECO:0000313" key="6">
    <source>
        <dbReference type="EMBL" id="THY26084.1"/>
    </source>
</evidence>
<dbReference type="InterPro" id="IPR011701">
    <property type="entry name" value="MFS"/>
</dbReference>
<organism evidence="6 7">
    <name type="scientific">Aureobasidium pullulans</name>
    <name type="common">Black yeast</name>
    <name type="synonym">Pullularia pullulans</name>
    <dbReference type="NCBI Taxonomy" id="5580"/>
    <lineage>
        <taxon>Eukaryota</taxon>
        <taxon>Fungi</taxon>
        <taxon>Dikarya</taxon>
        <taxon>Ascomycota</taxon>
        <taxon>Pezizomycotina</taxon>
        <taxon>Dothideomycetes</taxon>
        <taxon>Dothideomycetidae</taxon>
        <taxon>Dothideales</taxon>
        <taxon>Saccotheciaceae</taxon>
        <taxon>Aureobasidium</taxon>
    </lineage>
</organism>
<dbReference type="SUPFAM" id="SSF103473">
    <property type="entry name" value="MFS general substrate transporter"/>
    <property type="match status" value="1"/>
</dbReference>
<feature type="transmembrane region" description="Helical" evidence="5">
    <location>
        <begin position="293"/>
        <end position="317"/>
    </location>
</feature>
<gene>
    <name evidence="6" type="ORF">D6D01_04575</name>
</gene>
<accession>A0A4S9LBJ7</accession>
<evidence type="ECO:0000313" key="7">
    <source>
        <dbReference type="Proteomes" id="UP000306584"/>
    </source>
</evidence>
<keyword evidence="4 5" id="KW-0472">Membrane</keyword>
<feature type="transmembrane region" description="Helical" evidence="5">
    <location>
        <begin position="190"/>
        <end position="211"/>
    </location>
</feature>
<feature type="transmembrane region" description="Helical" evidence="5">
    <location>
        <begin position="127"/>
        <end position="145"/>
    </location>
</feature>
<dbReference type="GO" id="GO:0005886">
    <property type="term" value="C:plasma membrane"/>
    <property type="evidence" value="ECO:0007669"/>
    <property type="project" value="TreeGrafter"/>
</dbReference>
<dbReference type="GO" id="GO:0022857">
    <property type="term" value="F:transmembrane transporter activity"/>
    <property type="evidence" value="ECO:0007669"/>
    <property type="project" value="InterPro"/>
</dbReference>
<keyword evidence="2 5" id="KW-0812">Transmembrane</keyword>
<keyword evidence="3 5" id="KW-1133">Transmembrane helix</keyword>
<dbReference type="EMBL" id="QZBD01000153">
    <property type="protein sequence ID" value="THY26084.1"/>
    <property type="molecule type" value="Genomic_DNA"/>
</dbReference>
<evidence type="ECO:0000256" key="1">
    <source>
        <dbReference type="ARBA" id="ARBA00004141"/>
    </source>
</evidence>
<sequence length="369" mass="41025">MALGILEPRAKKVPGTANVLDEEWKRDPTLKRDKTGNIILVPQPSEDPNDPLNWPLWQRDLILLLLCVVAAIATTASPLVAANSVVLAVVFKVKFQDAALLTAYHLCGVGVASWLFVPLARVWGKRHVFLFGALLMVASSAWGGSTADNLNYRSLTWARIVQGVALAPFESLVNDVVGDLYFVHERGFCVAFTNVCLFGAAFLTPVCGIYTELVTRLLIVRNGGQYEPEFRIALVIPTLVFSAIGLYGFGIASANVEKYGWVVIEVFLACVTISMVMGATASAQYLLDAHRDIAIETFTCLIIFKNLFSFVLAYYAYTWVLDRGFEKMFIIFGSIEIGICALSIPMYVFGKRNREFFYRHDILKLTRLR</sequence>
<proteinExistence type="predicted"/>
<dbReference type="PANTHER" id="PTHR23502">
    <property type="entry name" value="MAJOR FACILITATOR SUPERFAMILY"/>
    <property type="match status" value="1"/>
</dbReference>
<dbReference type="PANTHER" id="PTHR23502:SF29">
    <property type="entry name" value="TRANSPORTER, PUTATIVE (AFU_ORTHOLOGUE AFUA_6G06680)-RELATED"/>
    <property type="match status" value="1"/>
</dbReference>